<dbReference type="Proteomes" id="UP000501690">
    <property type="component" value="Linkage Group LG11"/>
</dbReference>
<keyword evidence="2" id="KW-0479">Metal-binding</keyword>
<keyword evidence="6" id="KW-0238">DNA-binding</keyword>
<dbReference type="AlphaFoldDB" id="A0A4D6NIC6"/>
<evidence type="ECO:0000256" key="7">
    <source>
        <dbReference type="ARBA" id="ARBA00023163"/>
    </source>
</evidence>
<reference evidence="12 13" key="1">
    <citation type="submission" date="2019-04" db="EMBL/GenBank/DDBJ databases">
        <title>An improved genome assembly and genetic linkage map for asparagus bean, Vigna unguiculata ssp. sesquipedialis.</title>
        <authorList>
            <person name="Xia Q."/>
            <person name="Zhang R."/>
            <person name="Dong Y."/>
        </authorList>
    </citation>
    <scope>NUCLEOTIDE SEQUENCE [LARGE SCALE GENOMIC DNA]</scope>
    <source>
        <tissue evidence="12">Leaf</tissue>
    </source>
</reference>
<keyword evidence="5" id="KW-0805">Transcription regulation</keyword>
<feature type="compositionally biased region" description="Low complexity" evidence="10">
    <location>
        <begin position="66"/>
        <end position="81"/>
    </location>
</feature>
<keyword evidence="7" id="KW-0804">Transcription</keyword>
<feature type="domain" description="SBP-type" evidence="11">
    <location>
        <begin position="167"/>
        <end position="244"/>
    </location>
</feature>
<dbReference type="InterPro" id="IPR004333">
    <property type="entry name" value="SBP_dom"/>
</dbReference>
<evidence type="ECO:0000256" key="3">
    <source>
        <dbReference type="ARBA" id="ARBA00022771"/>
    </source>
</evidence>
<gene>
    <name evidence="12" type="ORF">DEO72_LG11g81</name>
</gene>
<evidence type="ECO:0000256" key="2">
    <source>
        <dbReference type="ARBA" id="ARBA00022723"/>
    </source>
</evidence>
<protein>
    <submittedName>
        <fullName evidence="12">Transcription factor</fullName>
    </submittedName>
</protein>
<organism evidence="12 13">
    <name type="scientific">Vigna unguiculata</name>
    <name type="common">Cowpea</name>
    <dbReference type="NCBI Taxonomy" id="3917"/>
    <lineage>
        <taxon>Eukaryota</taxon>
        <taxon>Viridiplantae</taxon>
        <taxon>Streptophyta</taxon>
        <taxon>Embryophyta</taxon>
        <taxon>Tracheophyta</taxon>
        <taxon>Spermatophyta</taxon>
        <taxon>Magnoliopsida</taxon>
        <taxon>eudicotyledons</taxon>
        <taxon>Gunneridae</taxon>
        <taxon>Pentapetalae</taxon>
        <taxon>rosids</taxon>
        <taxon>fabids</taxon>
        <taxon>Fabales</taxon>
        <taxon>Fabaceae</taxon>
        <taxon>Papilionoideae</taxon>
        <taxon>50 kb inversion clade</taxon>
        <taxon>NPAAA clade</taxon>
        <taxon>indigoferoid/millettioid clade</taxon>
        <taxon>Phaseoleae</taxon>
        <taxon>Vigna</taxon>
    </lineage>
</organism>
<dbReference type="InterPro" id="IPR044817">
    <property type="entry name" value="SBP-like"/>
</dbReference>
<dbReference type="PROSITE" id="PS51141">
    <property type="entry name" value="ZF_SBP"/>
    <property type="match status" value="1"/>
</dbReference>
<dbReference type="PANTHER" id="PTHR31251">
    <property type="entry name" value="SQUAMOSA PROMOTER-BINDING-LIKE PROTEIN 4"/>
    <property type="match status" value="1"/>
</dbReference>
<dbReference type="InterPro" id="IPR036893">
    <property type="entry name" value="SBP_sf"/>
</dbReference>
<feature type="region of interest" description="Disordered" evidence="10">
    <location>
        <begin position="234"/>
        <end position="262"/>
    </location>
</feature>
<feature type="compositionally biased region" description="Polar residues" evidence="10">
    <location>
        <begin position="247"/>
        <end position="260"/>
    </location>
</feature>
<name>A0A4D6NIC6_VIGUN</name>
<sequence>MMEWNTKSLGQWDWEHLFFFNTKATENPRLPTTDCSSNEADREINVGVFYPSGGSACSGSELVHASSPRSSKSASNNSLSNGDSKASVLTLEGSQDDSTGKKELCPVETSQSAVPSPVSGEPLLTLKLGKRLYFEDVCAGSDSKKPSFEVPISSGKKYKTSGQNLQHPSCQVEGCGLDLSSAKDYHRKHRVCEAHSKSPKVLVAGLERRFCQQCSRFHALSEFDDKKRSCRKRLSDHNARRRKPQPDSVQLNPSALSSSPYDGRQMMSPFAFSRSATNMVWQDMHSSKLPQTKDFLPKPAKGFDKVPSIVSMFSDDNSGLLTSRSIAAKTIVPGLEDPNSISSCDPNGAQDVNRALSLLSSNSWGPYETKFLSLERSSRTSGINQSMTHSMTHQQQRLPLASSSEYWHTDHQQQPSPSTMSMCISFSDCDANNRFQDFQLLSAPYDSPFPCNHLE</sequence>
<evidence type="ECO:0000256" key="8">
    <source>
        <dbReference type="ARBA" id="ARBA00023242"/>
    </source>
</evidence>
<dbReference type="Pfam" id="PF03110">
    <property type="entry name" value="SBP"/>
    <property type="match status" value="1"/>
</dbReference>
<keyword evidence="4" id="KW-0862">Zinc</keyword>
<keyword evidence="8" id="KW-0539">Nucleus</keyword>
<evidence type="ECO:0000313" key="12">
    <source>
        <dbReference type="EMBL" id="QCE13088.1"/>
    </source>
</evidence>
<evidence type="ECO:0000256" key="6">
    <source>
        <dbReference type="ARBA" id="ARBA00023125"/>
    </source>
</evidence>
<evidence type="ECO:0000256" key="10">
    <source>
        <dbReference type="SAM" id="MobiDB-lite"/>
    </source>
</evidence>
<dbReference type="EMBL" id="CP039355">
    <property type="protein sequence ID" value="QCE13088.1"/>
    <property type="molecule type" value="Genomic_DNA"/>
</dbReference>
<dbReference type="GO" id="GO:0008270">
    <property type="term" value="F:zinc ion binding"/>
    <property type="evidence" value="ECO:0007669"/>
    <property type="project" value="UniProtKB-KW"/>
</dbReference>
<dbReference type="GO" id="GO:0005634">
    <property type="term" value="C:nucleus"/>
    <property type="evidence" value="ECO:0007669"/>
    <property type="project" value="UniProtKB-SubCell"/>
</dbReference>
<accession>A0A4D6NIC6</accession>
<evidence type="ECO:0000259" key="11">
    <source>
        <dbReference type="PROSITE" id="PS51141"/>
    </source>
</evidence>
<dbReference type="SUPFAM" id="SSF103612">
    <property type="entry name" value="SBT domain"/>
    <property type="match status" value="1"/>
</dbReference>
<evidence type="ECO:0000313" key="13">
    <source>
        <dbReference type="Proteomes" id="UP000501690"/>
    </source>
</evidence>
<evidence type="ECO:0000256" key="1">
    <source>
        <dbReference type="ARBA" id="ARBA00004123"/>
    </source>
</evidence>
<comment type="subcellular location">
    <subcellularLocation>
        <location evidence="1">Nucleus</location>
    </subcellularLocation>
</comment>
<dbReference type="Gene3D" id="4.10.1100.10">
    <property type="entry name" value="Transcription factor, SBP-box domain"/>
    <property type="match status" value="1"/>
</dbReference>
<evidence type="ECO:0000256" key="4">
    <source>
        <dbReference type="ARBA" id="ARBA00022833"/>
    </source>
</evidence>
<keyword evidence="3 9" id="KW-0863">Zinc-finger</keyword>
<evidence type="ECO:0000256" key="5">
    <source>
        <dbReference type="ARBA" id="ARBA00023015"/>
    </source>
</evidence>
<dbReference type="FunFam" id="4.10.1100.10:FF:000001">
    <property type="entry name" value="Squamosa promoter-binding-like protein 14"/>
    <property type="match status" value="1"/>
</dbReference>
<keyword evidence="13" id="KW-1185">Reference proteome</keyword>
<proteinExistence type="predicted"/>
<evidence type="ECO:0000256" key="9">
    <source>
        <dbReference type="PROSITE-ProRule" id="PRU00470"/>
    </source>
</evidence>
<feature type="region of interest" description="Disordered" evidence="10">
    <location>
        <begin position="60"/>
        <end position="118"/>
    </location>
</feature>
<dbReference type="GO" id="GO:0003677">
    <property type="term" value="F:DNA binding"/>
    <property type="evidence" value="ECO:0007669"/>
    <property type="project" value="UniProtKB-KW"/>
</dbReference>
<dbReference type="PANTHER" id="PTHR31251:SF199">
    <property type="entry name" value="TRANSCRIPTION FACTOR SBP FAMILY-RELATED"/>
    <property type="match status" value="1"/>
</dbReference>